<accession>A0AAU8B7Z2</accession>
<evidence type="ECO:0000313" key="1">
    <source>
        <dbReference type="EMBL" id="XCD07397.1"/>
    </source>
</evidence>
<evidence type="ECO:0008006" key="2">
    <source>
        <dbReference type="Google" id="ProtNLM"/>
    </source>
</evidence>
<sequence>MERVPYVAARRARFVAQCGPVNIPWGTPLEAVGGFLYWGEKRLCATTSQNSKNYFAINADGNGLERGRLTASIIARLSKRDKGHMERWGRVWDDPRCQKYRREDSADYWLWNHAFFEAPLEDLRHIAALIGLEVRA</sequence>
<reference evidence="1" key="1">
    <citation type="submission" date="2024-03" db="EMBL/GenBank/DDBJ databases">
        <title>Diverse circular DNA viruses in blood, oral, and fecal samples of captive lemurs.</title>
        <authorList>
            <person name="Paietta E.N."/>
            <person name="Kraberger S."/>
            <person name="Lund M.C."/>
            <person name="Custer J.M."/>
            <person name="Vargas K.M."/>
            <person name="Ehmke E.E."/>
            <person name="Yoder A.D."/>
            <person name="Varsani A."/>
        </authorList>
    </citation>
    <scope>NUCLEOTIDE SEQUENCE</scope>
    <source>
        <strain evidence="1">Duke_28FF_219</strain>
    </source>
</reference>
<proteinExistence type="predicted"/>
<organism evidence="1">
    <name type="scientific">Dulem virus 34</name>
    <dbReference type="NCBI Taxonomy" id="3145752"/>
    <lineage>
        <taxon>Viruses</taxon>
        <taxon>Duplodnaviria</taxon>
        <taxon>Heunggongvirae</taxon>
        <taxon>Uroviricota</taxon>
        <taxon>Caudoviricetes</taxon>
    </lineage>
</organism>
<dbReference type="EMBL" id="PP511788">
    <property type="protein sequence ID" value="XCD07397.1"/>
    <property type="molecule type" value="Genomic_DNA"/>
</dbReference>
<name>A0AAU8B7Z2_9CAUD</name>
<protein>
    <recommendedName>
        <fullName evidence="2">Isoaspartyl peptidase</fullName>
    </recommendedName>
</protein>